<dbReference type="Proteomes" id="UP001295420">
    <property type="component" value="Unassembled WGS sequence"/>
</dbReference>
<proteinExistence type="predicted"/>
<protein>
    <submittedName>
        <fullName evidence="2">Uncharacterized protein</fullName>
    </submittedName>
</protein>
<keyword evidence="1" id="KW-0472">Membrane</keyword>
<name>A0AAU9QFB1_9VIBR</name>
<reference evidence="2" key="1">
    <citation type="submission" date="2022-01" db="EMBL/GenBank/DDBJ databases">
        <authorList>
            <person name="Lagorce A."/>
        </authorList>
    </citation>
    <scope>NUCLEOTIDE SEQUENCE</scope>
    <source>
        <strain evidence="2">Th15_F1_D04</strain>
    </source>
</reference>
<comment type="caution">
    <text evidence="2">The sequence shown here is derived from an EMBL/GenBank/DDBJ whole genome shotgun (WGS) entry which is preliminary data.</text>
</comment>
<keyword evidence="1" id="KW-0812">Transmembrane</keyword>
<evidence type="ECO:0000313" key="2">
    <source>
        <dbReference type="EMBL" id="CAH1542550.1"/>
    </source>
</evidence>
<dbReference type="AlphaFoldDB" id="A0AAU9QFB1"/>
<gene>
    <name evidence="2" type="ORF">THF1D04_80109</name>
</gene>
<sequence>MYKQMYKQMYKGGTFAVLNTLSRNLGFHALWFVRKPVNCEESTTLRQEDKWEVMMLIAIRLVKLAVICAVFFTIYDLIAFGEVTWINRFFNL</sequence>
<feature type="transmembrane region" description="Helical" evidence="1">
    <location>
        <begin position="53"/>
        <end position="78"/>
    </location>
</feature>
<organism evidence="2 3">
    <name type="scientific">Vibrio owensii</name>
    <dbReference type="NCBI Taxonomy" id="696485"/>
    <lineage>
        <taxon>Bacteria</taxon>
        <taxon>Pseudomonadati</taxon>
        <taxon>Pseudomonadota</taxon>
        <taxon>Gammaproteobacteria</taxon>
        <taxon>Vibrionales</taxon>
        <taxon>Vibrionaceae</taxon>
        <taxon>Vibrio</taxon>
    </lineage>
</organism>
<accession>A0AAU9QFB1</accession>
<evidence type="ECO:0000256" key="1">
    <source>
        <dbReference type="SAM" id="Phobius"/>
    </source>
</evidence>
<evidence type="ECO:0000313" key="3">
    <source>
        <dbReference type="Proteomes" id="UP001295420"/>
    </source>
</evidence>
<dbReference type="EMBL" id="CAKMTQ010000074">
    <property type="protein sequence ID" value="CAH1542550.1"/>
    <property type="molecule type" value="Genomic_DNA"/>
</dbReference>
<keyword evidence="1" id="KW-1133">Transmembrane helix</keyword>